<sequence length="245" mass="25258">MTMNGQTMNGQRIVVVGGSSGMGLATARAAAGEGAQVTIASSRPERIDAALAELPPGCAGAVLDVRDREQVAAMFDQVGEVDHLVFTAGDSFTPRPLADLDLADAHALLEVRFWGAVTAIKYAIPHLRPGASISLTTGTVVQRPSPGTALAAAGAGAAEALVRGLAVELAPVRVNAVRAGAFRTPLWERVPEAQREAIFTRLSQQTLVGSVGEPEQIAQAHLYLMQNGYVTGTVLGVDGGSLLAG</sequence>
<reference evidence="3" key="2">
    <citation type="submission" date="2020-09" db="EMBL/GenBank/DDBJ databases">
        <authorList>
            <person name="Sun Q."/>
            <person name="Zhou Y."/>
        </authorList>
    </citation>
    <scope>NUCLEOTIDE SEQUENCE</scope>
    <source>
        <strain evidence="3">CGMCC 4.7306</strain>
    </source>
</reference>
<gene>
    <name evidence="3" type="ORF">GCM10011575_23730</name>
</gene>
<dbReference type="EMBL" id="BMMZ01000005">
    <property type="protein sequence ID" value="GGL64598.1"/>
    <property type="molecule type" value="Genomic_DNA"/>
</dbReference>
<protein>
    <submittedName>
        <fullName evidence="3">Short-chain dehydrogenase/reductase</fullName>
    </submittedName>
</protein>
<dbReference type="GO" id="GO:0016491">
    <property type="term" value="F:oxidoreductase activity"/>
    <property type="evidence" value="ECO:0007669"/>
    <property type="project" value="UniProtKB-KW"/>
</dbReference>
<dbReference type="PANTHER" id="PTHR43477:SF1">
    <property type="entry name" value="DIHYDROANTICAPSIN 7-DEHYDROGENASE"/>
    <property type="match status" value="1"/>
</dbReference>
<name>A0A917W3W9_9ACTN</name>
<accession>A0A917W3W9</accession>
<dbReference type="InterPro" id="IPR002347">
    <property type="entry name" value="SDR_fam"/>
</dbReference>
<reference evidence="3" key="1">
    <citation type="journal article" date="2014" name="Int. J. Syst. Evol. Microbiol.">
        <title>Complete genome sequence of Corynebacterium casei LMG S-19264T (=DSM 44701T), isolated from a smear-ripened cheese.</title>
        <authorList>
            <consortium name="US DOE Joint Genome Institute (JGI-PGF)"/>
            <person name="Walter F."/>
            <person name="Albersmeier A."/>
            <person name="Kalinowski J."/>
            <person name="Ruckert C."/>
        </authorList>
    </citation>
    <scope>NUCLEOTIDE SEQUENCE</scope>
    <source>
        <strain evidence="3">CGMCC 4.7306</strain>
    </source>
</reference>
<dbReference type="Pfam" id="PF13561">
    <property type="entry name" value="adh_short_C2"/>
    <property type="match status" value="1"/>
</dbReference>
<dbReference type="Proteomes" id="UP000613840">
    <property type="component" value="Unassembled WGS sequence"/>
</dbReference>
<proteinExistence type="inferred from homology"/>
<dbReference type="AlphaFoldDB" id="A0A917W3W9"/>
<dbReference type="InterPro" id="IPR051122">
    <property type="entry name" value="SDR_DHRS6-like"/>
</dbReference>
<comment type="similarity">
    <text evidence="1">Belongs to the short-chain dehydrogenases/reductases (SDR) family.</text>
</comment>
<evidence type="ECO:0000313" key="4">
    <source>
        <dbReference type="Proteomes" id="UP000613840"/>
    </source>
</evidence>
<dbReference type="PRINTS" id="PR00081">
    <property type="entry name" value="GDHRDH"/>
</dbReference>
<evidence type="ECO:0000256" key="2">
    <source>
        <dbReference type="ARBA" id="ARBA00023002"/>
    </source>
</evidence>
<keyword evidence="4" id="KW-1185">Reference proteome</keyword>
<dbReference type="RefSeq" id="WP_229669996.1">
    <property type="nucleotide sequence ID" value="NZ_BMMZ01000005.1"/>
</dbReference>
<evidence type="ECO:0000256" key="1">
    <source>
        <dbReference type="ARBA" id="ARBA00006484"/>
    </source>
</evidence>
<dbReference type="PANTHER" id="PTHR43477">
    <property type="entry name" value="DIHYDROANTICAPSIN 7-DEHYDROGENASE"/>
    <property type="match status" value="1"/>
</dbReference>
<dbReference type="Gene3D" id="3.40.50.720">
    <property type="entry name" value="NAD(P)-binding Rossmann-like Domain"/>
    <property type="match status" value="1"/>
</dbReference>
<evidence type="ECO:0000313" key="3">
    <source>
        <dbReference type="EMBL" id="GGL64598.1"/>
    </source>
</evidence>
<organism evidence="3 4">
    <name type="scientific">Microlunatus endophyticus</name>
    <dbReference type="NCBI Taxonomy" id="1716077"/>
    <lineage>
        <taxon>Bacteria</taxon>
        <taxon>Bacillati</taxon>
        <taxon>Actinomycetota</taxon>
        <taxon>Actinomycetes</taxon>
        <taxon>Propionibacteriales</taxon>
        <taxon>Propionibacteriaceae</taxon>
        <taxon>Microlunatus</taxon>
    </lineage>
</organism>
<comment type="caution">
    <text evidence="3">The sequence shown here is derived from an EMBL/GenBank/DDBJ whole genome shotgun (WGS) entry which is preliminary data.</text>
</comment>
<dbReference type="SUPFAM" id="SSF51735">
    <property type="entry name" value="NAD(P)-binding Rossmann-fold domains"/>
    <property type="match status" value="1"/>
</dbReference>
<keyword evidence="2" id="KW-0560">Oxidoreductase</keyword>
<dbReference type="InterPro" id="IPR036291">
    <property type="entry name" value="NAD(P)-bd_dom_sf"/>
</dbReference>